<dbReference type="GO" id="GO:0005886">
    <property type="term" value="C:plasma membrane"/>
    <property type="evidence" value="ECO:0007669"/>
    <property type="project" value="TreeGrafter"/>
</dbReference>
<gene>
    <name evidence="6" type="ORF">BDZ94DRAFT_791327</name>
</gene>
<dbReference type="PANTHER" id="PTHR31465:SF9">
    <property type="entry name" value="SPHINGOID LONG-CHAIN BASE TRANSPORTER RSB1"/>
    <property type="match status" value="1"/>
</dbReference>
<keyword evidence="7" id="KW-1185">Reference proteome</keyword>
<dbReference type="Pfam" id="PF04479">
    <property type="entry name" value="RTA1"/>
    <property type="match status" value="1"/>
</dbReference>
<evidence type="ECO:0000313" key="6">
    <source>
        <dbReference type="EMBL" id="KAF9461865.1"/>
    </source>
</evidence>
<evidence type="ECO:0000256" key="2">
    <source>
        <dbReference type="ARBA" id="ARBA00022692"/>
    </source>
</evidence>
<feature type="transmembrane region" description="Helical" evidence="5">
    <location>
        <begin position="23"/>
        <end position="41"/>
    </location>
</feature>
<dbReference type="Proteomes" id="UP000807353">
    <property type="component" value="Unassembled WGS sequence"/>
</dbReference>
<dbReference type="PANTHER" id="PTHR31465">
    <property type="entry name" value="PROTEIN RTA1-RELATED"/>
    <property type="match status" value="1"/>
</dbReference>
<reference evidence="6" key="1">
    <citation type="submission" date="2020-11" db="EMBL/GenBank/DDBJ databases">
        <authorList>
            <consortium name="DOE Joint Genome Institute"/>
            <person name="Ahrendt S."/>
            <person name="Riley R."/>
            <person name="Andreopoulos W."/>
            <person name="Labutti K."/>
            <person name="Pangilinan J."/>
            <person name="Ruiz-Duenas F.J."/>
            <person name="Barrasa J.M."/>
            <person name="Sanchez-Garcia M."/>
            <person name="Camarero S."/>
            <person name="Miyauchi S."/>
            <person name="Serrano A."/>
            <person name="Linde D."/>
            <person name="Babiker R."/>
            <person name="Drula E."/>
            <person name="Ayuso-Fernandez I."/>
            <person name="Pacheco R."/>
            <person name="Padilla G."/>
            <person name="Ferreira P."/>
            <person name="Barriuso J."/>
            <person name="Kellner H."/>
            <person name="Castanera R."/>
            <person name="Alfaro M."/>
            <person name="Ramirez L."/>
            <person name="Pisabarro A.G."/>
            <person name="Kuo A."/>
            <person name="Tritt A."/>
            <person name="Lipzen A."/>
            <person name="He G."/>
            <person name="Yan M."/>
            <person name="Ng V."/>
            <person name="Cullen D."/>
            <person name="Martin F."/>
            <person name="Rosso M.-N."/>
            <person name="Henrissat B."/>
            <person name="Hibbett D."/>
            <person name="Martinez A.T."/>
            <person name="Grigoriev I.V."/>
        </authorList>
    </citation>
    <scope>NUCLEOTIDE SEQUENCE</scope>
    <source>
        <strain evidence="6">CBS 247.69</strain>
    </source>
</reference>
<evidence type="ECO:0000256" key="5">
    <source>
        <dbReference type="SAM" id="Phobius"/>
    </source>
</evidence>
<keyword evidence="4 5" id="KW-0472">Membrane</keyword>
<keyword evidence="2 5" id="KW-0812">Transmembrane</keyword>
<dbReference type="GO" id="GO:0000324">
    <property type="term" value="C:fungal-type vacuole"/>
    <property type="evidence" value="ECO:0007669"/>
    <property type="project" value="TreeGrafter"/>
</dbReference>
<organism evidence="6 7">
    <name type="scientific">Collybia nuda</name>
    <dbReference type="NCBI Taxonomy" id="64659"/>
    <lineage>
        <taxon>Eukaryota</taxon>
        <taxon>Fungi</taxon>
        <taxon>Dikarya</taxon>
        <taxon>Basidiomycota</taxon>
        <taxon>Agaricomycotina</taxon>
        <taxon>Agaricomycetes</taxon>
        <taxon>Agaricomycetidae</taxon>
        <taxon>Agaricales</taxon>
        <taxon>Tricholomatineae</taxon>
        <taxon>Clitocybaceae</taxon>
        <taxon>Collybia</taxon>
    </lineage>
</organism>
<sequence length="297" mass="32860">MASNGTSLDTTQESPYNYVPTRAVAFLFIVLFGISTATHVGQAIRYRMWWLFPTVCIAGAGEVAGWAGRLWSSYSVLNRDAFMLQITTTILAPTPMVAANFIIFSRLVNRLGTEYSRLPPRWYTVVFFSCDIISLLVQGAGGGLAASSNSDSSSRLGSNIMLAGIAFQLVTLSLYSCVAIEYFIRYMKDKPLPSRRYTQEYAQGTKTVLTPKLKIMALALAFNTTCLFIRAVYRTIELADGWTGRIISTEVYFNVLDGGMVVLAIYAFNFAHPGVMLQTDFQGRSEEFLALKDRAVA</sequence>
<feature type="transmembrane region" description="Helical" evidence="5">
    <location>
        <begin position="82"/>
        <end position="102"/>
    </location>
</feature>
<keyword evidence="3 5" id="KW-1133">Transmembrane helix</keyword>
<feature type="transmembrane region" description="Helical" evidence="5">
    <location>
        <begin position="48"/>
        <end position="67"/>
    </location>
</feature>
<evidence type="ECO:0000256" key="3">
    <source>
        <dbReference type="ARBA" id="ARBA00022989"/>
    </source>
</evidence>
<feature type="transmembrane region" description="Helical" evidence="5">
    <location>
        <begin position="122"/>
        <end position="140"/>
    </location>
</feature>
<feature type="transmembrane region" description="Helical" evidence="5">
    <location>
        <begin position="160"/>
        <end position="184"/>
    </location>
</feature>
<name>A0A9P5Y413_9AGAR</name>
<evidence type="ECO:0000256" key="4">
    <source>
        <dbReference type="ARBA" id="ARBA00023136"/>
    </source>
</evidence>
<accession>A0A9P5Y413</accession>
<proteinExistence type="predicted"/>
<evidence type="ECO:0000313" key="7">
    <source>
        <dbReference type="Proteomes" id="UP000807353"/>
    </source>
</evidence>
<comment type="subcellular location">
    <subcellularLocation>
        <location evidence="1">Membrane</location>
        <topology evidence="1">Multi-pass membrane protein</topology>
    </subcellularLocation>
</comment>
<evidence type="ECO:0000256" key="1">
    <source>
        <dbReference type="ARBA" id="ARBA00004141"/>
    </source>
</evidence>
<comment type="caution">
    <text evidence="6">The sequence shown here is derived from an EMBL/GenBank/DDBJ whole genome shotgun (WGS) entry which is preliminary data.</text>
</comment>
<dbReference type="EMBL" id="MU150278">
    <property type="protein sequence ID" value="KAF9461865.1"/>
    <property type="molecule type" value="Genomic_DNA"/>
</dbReference>
<feature type="transmembrane region" description="Helical" evidence="5">
    <location>
        <begin position="253"/>
        <end position="271"/>
    </location>
</feature>
<protein>
    <submittedName>
        <fullName evidence="6">RTA1 like protein-domain-containing protein</fullName>
    </submittedName>
</protein>
<dbReference type="OrthoDB" id="3358017at2759"/>
<dbReference type="InterPro" id="IPR007568">
    <property type="entry name" value="RTA1"/>
</dbReference>
<dbReference type="AlphaFoldDB" id="A0A9P5Y413"/>